<proteinExistence type="predicted"/>
<evidence type="ECO:0000313" key="2">
    <source>
        <dbReference type="EMBL" id="VDP36154.1"/>
    </source>
</evidence>
<dbReference type="WBParaSite" id="SBAD_0001135601-mRNA-1">
    <property type="protein sequence ID" value="SBAD_0001135601-mRNA-1"/>
    <property type="gene ID" value="SBAD_0001135601"/>
</dbReference>
<protein>
    <submittedName>
        <fullName evidence="4">7TM_GPCR_Srx domain-containing protein</fullName>
    </submittedName>
</protein>
<sequence length="106" mass="12167">MTACCALVYSPWNLSFSYRGTEFAAQVYNRYDQLLSLSVFLIVIALLLRTLLLIKRLRNQVANATQSQAITRRRAVKLIVGTSTICMRIFFFEVAFSFMPLFSDNK</sequence>
<dbReference type="AlphaFoldDB" id="A0A183J532"/>
<dbReference type="EMBL" id="UZAM01014873">
    <property type="protein sequence ID" value="VDP36154.1"/>
    <property type="molecule type" value="Genomic_DNA"/>
</dbReference>
<reference evidence="4" key="1">
    <citation type="submission" date="2016-06" db="UniProtKB">
        <authorList>
            <consortium name="WormBaseParasite"/>
        </authorList>
    </citation>
    <scope>IDENTIFICATION</scope>
</reference>
<name>A0A183J532_9BILA</name>
<keyword evidence="1" id="KW-1133">Transmembrane helix</keyword>
<keyword evidence="1" id="KW-0812">Transmembrane</keyword>
<evidence type="ECO:0000313" key="3">
    <source>
        <dbReference type="Proteomes" id="UP000270296"/>
    </source>
</evidence>
<accession>A0A183J532</accession>
<keyword evidence="1" id="KW-0472">Membrane</keyword>
<gene>
    <name evidence="2" type="ORF">SBAD_LOCUS10980</name>
</gene>
<evidence type="ECO:0000313" key="4">
    <source>
        <dbReference type="WBParaSite" id="SBAD_0001135601-mRNA-1"/>
    </source>
</evidence>
<keyword evidence="3" id="KW-1185">Reference proteome</keyword>
<feature type="transmembrane region" description="Helical" evidence="1">
    <location>
        <begin position="34"/>
        <end position="54"/>
    </location>
</feature>
<feature type="transmembrane region" description="Helical" evidence="1">
    <location>
        <begin position="75"/>
        <end position="99"/>
    </location>
</feature>
<organism evidence="4">
    <name type="scientific">Soboliphyme baturini</name>
    <dbReference type="NCBI Taxonomy" id="241478"/>
    <lineage>
        <taxon>Eukaryota</taxon>
        <taxon>Metazoa</taxon>
        <taxon>Ecdysozoa</taxon>
        <taxon>Nematoda</taxon>
        <taxon>Enoplea</taxon>
        <taxon>Dorylaimia</taxon>
        <taxon>Dioctophymatida</taxon>
        <taxon>Dioctophymatoidea</taxon>
        <taxon>Soboliphymatidae</taxon>
        <taxon>Soboliphyme</taxon>
    </lineage>
</organism>
<reference evidence="2 3" key="2">
    <citation type="submission" date="2018-11" db="EMBL/GenBank/DDBJ databases">
        <authorList>
            <consortium name="Pathogen Informatics"/>
        </authorList>
    </citation>
    <scope>NUCLEOTIDE SEQUENCE [LARGE SCALE GENOMIC DNA]</scope>
</reference>
<dbReference type="Proteomes" id="UP000270296">
    <property type="component" value="Unassembled WGS sequence"/>
</dbReference>
<evidence type="ECO:0000256" key="1">
    <source>
        <dbReference type="SAM" id="Phobius"/>
    </source>
</evidence>